<dbReference type="OrthoDB" id="37928at2157"/>
<reference evidence="2 3" key="1">
    <citation type="journal article" date="2015" name="Int. J. Syst. Evol. Microbiol.">
        <title>Methanoculleus sediminis sp. nov., a methanogen from sediments near a submarine mud volcano.</title>
        <authorList>
            <person name="Chen S.C."/>
            <person name="Chen M.F."/>
            <person name="Lai M.C."/>
            <person name="Weng C.Y."/>
            <person name="Wu S.Y."/>
            <person name="Lin S."/>
            <person name="Yang T.F."/>
            <person name="Chen P.C."/>
        </authorList>
    </citation>
    <scope>NUCLEOTIDE SEQUENCE [LARGE SCALE GENOMIC DNA]</scope>
    <source>
        <strain evidence="2 3">S3Fa</strain>
    </source>
</reference>
<dbReference type="PATRIC" id="fig|1550566.3.peg.1409"/>
<dbReference type="InterPro" id="IPR017720">
    <property type="entry name" value="Coenzyme_F390_Synthase"/>
</dbReference>
<sequence>MTGNRYHDPAVETLARSDLDTLIDERIRLTVRYAVEHSPFYRRWFERHNIRPEAIREHEDLRDLPIISGATIRRYQPPHEREFCFKSVPWEAVFTVNETSGTSGIPKSFFLTWEDWERYAEKYARLFVSQGFEAGDRVVVCASYGMNVGANTMTLAARDIGMAIVPEGKCTFPVRVLEQYRPTALIGSVFKFLRLARRMEAEGHPPQDAGVKRLVVGGESFAPESRRYLEEVWGCPVYNSYGSTEGTMCGECTRQAGLHVPEDLVHFDLYDPGMNRFVHDGETGRLVYTTLLAPGKRAGTLLINYDTEDTCSVVSRERCDCGRTHMRIASPRREAETVRIGDIALNRVDVEAAVFAPENMARLNGEYEAFVYGGDEAGETVLRVSVECFDPANVDAGEIEETFLAALLRSVPGLSGAYEDGTLQILCSVTPPGGLELHRAPGRPKRIVDRR</sequence>
<dbReference type="InterPro" id="IPR042099">
    <property type="entry name" value="ANL_N_sf"/>
</dbReference>
<dbReference type="Gene3D" id="3.40.50.12780">
    <property type="entry name" value="N-terminal domain of ligase-like"/>
    <property type="match status" value="1"/>
</dbReference>
<organism evidence="2 3">
    <name type="scientific">Methanoculleus sediminis</name>
    <dbReference type="NCBI Taxonomy" id="1550566"/>
    <lineage>
        <taxon>Archaea</taxon>
        <taxon>Methanobacteriati</taxon>
        <taxon>Methanobacteriota</taxon>
        <taxon>Stenosarchaea group</taxon>
        <taxon>Methanomicrobia</taxon>
        <taxon>Methanomicrobiales</taxon>
        <taxon>Methanomicrobiaceae</taxon>
        <taxon>Methanoculleus</taxon>
    </lineage>
</organism>
<dbReference type="SUPFAM" id="SSF56801">
    <property type="entry name" value="Acetyl-CoA synthetase-like"/>
    <property type="match status" value="1"/>
</dbReference>
<gene>
    <name evidence="2" type="ORF">SZ63_06495</name>
</gene>
<dbReference type="Proteomes" id="UP000035301">
    <property type="component" value="Unassembled WGS sequence"/>
</dbReference>
<protein>
    <submittedName>
        <fullName evidence="2">Coenzyme F390 synthetase</fullName>
    </submittedName>
</protein>
<dbReference type="RefSeq" id="WP_048182869.1">
    <property type="nucleotide sequence ID" value="NZ_JXOJ01000002.1"/>
</dbReference>
<dbReference type="PANTHER" id="PTHR43845">
    <property type="entry name" value="BLR5969 PROTEIN"/>
    <property type="match status" value="1"/>
</dbReference>
<accession>A0A0H1R0P1</accession>
<dbReference type="Pfam" id="PF00501">
    <property type="entry name" value="AMP-binding"/>
    <property type="match status" value="1"/>
</dbReference>
<dbReference type="EMBL" id="JXOJ01000002">
    <property type="protein sequence ID" value="KLK88639.1"/>
    <property type="molecule type" value="Genomic_DNA"/>
</dbReference>
<dbReference type="STRING" id="1550566.SZ63_06495"/>
<keyword evidence="3" id="KW-1185">Reference proteome</keyword>
<dbReference type="NCBIfam" id="TIGR03335">
    <property type="entry name" value="F390_ftsA"/>
    <property type="match status" value="1"/>
</dbReference>
<evidence type="ECO:0000313" key="2">
    <source>
        <dbReference type="EMBL" id="KLK88639.1"/>
    </source>
</evidence>
<comment type="caution">
    <text evidence="2">The sequence shown here is derived from an EMBL/GenBank/DDBJ whole genome shotgun (WGS) entry which is preliminary data.</text>
</comment>
<proteinExistence type="predicted"/>
<evidence type="ECO:0000259" key="1">
    <source>
        <dbReference type="Pfam" id="PF00501"/>
    </source>
</evidence>
<dbReference type="AlphaFoldDB" id="A0A0H1R0P1"/>
<dbReference type="PANTHER" id="PTHR43845:SF1">
    <property type="entry name" value="BLR5969 PROTEIN"/>
    <property type="match status" value="1"/>
</dbReference>
<feature type="domain" description="AMP-dependent synthetase/ligase" evidence="1">
    <location>
        <begin position="90"/>
        <end position="287"/>
    </location>
</feature>
<name>A0A0H1R0P1_9EURY</name>
<dbReference type="InterPro" id="IPR000873">
    <property type="entry name" value="AMP-dep_synth/lig_dom"/>
</dbReference>
<evidence type="ECO:0000313" key="3">
    <source>
        <dbReference type="Proteomes" id="UP000035301"/>
    </source>
</evidence>